<dbReference type="Gene3D" id="3.40.50.300">
    <property type="entry name" value="P-loop containing nucleotide triphosphate hydrolases"/>
    <property type="match status" value="1"/>
</dbReference>
<dbReference type="InterPro" id="IPR003439">
    <property type="entry name" value="ABC_transporter-like_ATP-bd"/>
</dbReference>
<evidence type="ECO:0000256" key="1">
    <source>
        <dbReference type="ARBA" id="ARBA00004202"/>
    </source>
</evidence>
<sequence>MSTLDVKGLGLSYGGAFIFEDLNLSIPKGKITVFIGSNGCGKSTLLRSMARLLKPQRGSVLLDGGDIAGMSTKEVARKLAILPQGPTAPEGLTVLQLVKQGRYPYQSWLKQWSHEDESVVQAALASTGMSEFAERTVDSLSGGQRQRAWIAMTLAQETPVILLDEPTTYLDLTHQIEVLDLLYELNDHEQRTIVMVLHDINLACRYADHIVAIRDGKIEAQGRPDDVVNVPLIETVFRLKCDIIPDPLYGTPLCIPHDNSRLRAARATQQASLQSGNQPVKQMVRI</sequence>
<accession>A0ABW0W871</accession>
<evidence type="ECO:0000256" key="6">
    <source>
        <dbReference type="ARBA" id="ARBA00022840"/>
    </source>
</evidence>
<reference evidence="12" key="1">
    <citation type="journal article" date="2019" name="Int. J. Syst. Evol. Microbiol.">
        <title>The Global Catalogue of Microorganisms (GCM) 10K type strain sequencing project: providing services to taxonomists for standard genome sequencing and annotation.</title>
        <authorList>
            <consortium name="The Broad Institute Genomics Platform"/>
            <consortium name="The Broad Institute Genome Sequencing Center for Infectious Disease"/>
            <person name="Wu L."/>
            <person name="Ma J."/>
        </authorList>
    </citation>
    <scope>NUCLEOTIDE SEQUENCE [LARGE SCALE GENOMIC DNA]</scope>
    <source>
        <strain evidence="12">CGMCC 1.3240</strain>
    </source>
</reference>
<keyword evidence="9" id="KW-0472">Membrane</keyword>
<evidence type="ECO:0000256" key="8">
    <source>
        <dbReference type="ARBA" id="ARBA00023065"/>
    </source>
</evidence>
<dbReference type="Proteomes" id="UP001596047">
    <property type="component" value="Unassembled WGS sequence"/>
</dbReference>
<evidence type="ECO:0000259" key="10">
    <source>
        <dbReference type="PROSITE" id="PS50893"/>
    </source>
</evidence>
<evidence type="ECO:0000313" key="12">
    <source>
        <dbReference type="Proteomes" id="UP001596047"/>
    </source>
</evidence>
<keyword evidence="2" id="KW-0813">Transport</keyword>
<name>A0ABW0W871_9BACL</name>
<dbReference type="InterPro" id="IPR051535">
    <property type="entry name" value="Siderophore_ABC-ATPase"/>
</dbReference>
<evidence type="ECO:0000256" key="5">
    <source>
        <dbReference type="ARBA" id="ARBA00022741"/>
    </source>
</evidence>
<keyword evidence="7" id="KW-0408">Iron</keyword>
<dbReference type="RefSeq" id="WP_379191341.1">
    <property type="nucleotide sequence ID" value="NZ_JBHSOW010000103.1"/>
</dbReference>
<keyword evidence="8" id="KW-0406">Ion transport</keyword>
<comment type="caution">
    <text evidence="11">The sequence shown here is derived from an EMBL/GenBank/DDBJ whole genome shotgun (WGS) entry which is preliminary data.</text>
</comment>
<dbReference type="InterPro" id="IPR027417">
    <property type="entry name" value="P-loop_NTPase"/>
</dbReference>
<dbReference type="InterPro" id="IPR017871">
    <property type="entry name" value="ABC_transporter-like_CS"/>
</dbReference>
<evidence type="ECO:0000256" key="3">
    <source>
        <dbReference type="ARBA" id="ARBA00022475"/>
    </source>
</evidence>
<dbReference type="SMART" id="SM00382">
    <property type="entry name" value="AAA"/>
    <property type="match status" value="1"/>
</dbReference>
<dbReference type="Pfam" id="PF00005">
    <property type="entry name" value="ABC_tran"/>
    <property type="match status" value="1"/>
</dbReference>
<dbReference type="InterPro" id="IPR003593">
    <property type="entry name" value="AAA+_ATPase"/>
</dbReference>
<dbReference type="PANTHER" id="PTHR42771">
    <property type="entry name" value="IRON(3+)-HYDROXAMATE IMPORT ATP-BINDING PROTEIN FHUC"/>
    <property type="match status" value="1"/>
</dbReference>
<dbReference type="PANTHER" id="PTHR42771:SF2">
    <property type="entry name" value="IRON(3+)-HYDROXAMATE IMPORT ATP-BINDING PROTEIN FHUC"/>
    <property type="match status" value="1"/>
</dbReference>
<evidence type="ECO:0000256" key="9">
    <source>
        <dbReference type="ARBA" id="ARBA00023136"/>
    </source>
</evidence>
<organism evidence="11 12">
    <name type="scientific">Paenibacillus solisilvae</name>
    <dbReference type="NCBI Taxonomy" id="2486751"/>
    <lineage>
        <taxon>Bacteria</taxon>
        <taxon>Bacillati</taxon>
        <taxon>Bacillota</taxon>
        <taxon>Bacilli</taxon>
        <taxon>Bacillales</taxon>
        <taxon>Paenibacillaceae</taxon>
        <taxon>Paenibacillus</taxon>
    </lineage>
</organism>
<comment type="subcellular location">
    <subcellularLocation>
        <location evidence="1">Cell membrane</location>
        <topology evidence="1">Peripheral membrane protein</topology>
    </subcellularLocation>
</comment>
<protein>
    <submittedName>
        <fullName evidence="11">ABC transporter ATP-binding protein</fullName>
    </submittedName>
</protein>
<dbReference type="EMBL" id="JBHSOW010000103">
    <property type="protein sequence ID" value="MFC5652696.1"/>
    <property type="molecule type" value="Genomic_DNA"/>
</dbReference>
<proteinExistence type="predicted"/>
<gene>
    <name evidence="11" type="ORF">ACFPYJ_26970</name>
</gene>
<keyword evidence="3" id="KW-1003">Cell membrane</keyword>
<keyword evidence="12" id="KW-1185">Reference proteome</keyword>
<dbReference type="GO" id="GO:0005524">
    <property type="term" value="F:ATP binding"/>
    <property type="evidence" value="ECO:0007669"/>
    <property type="project" value="UniProtKB-KW"/>
</dbReference>
<dbReference type="SUPFAM" id="SSF52540">
    <property type="entry name" value="P-loop containing nucleoside triphosphate hydrolases"/>
    <property type="match status" value="1"/>
</dbReference>
<dbReference type="CDD" id="cd03214">
    <property type="entry name" value="ABC_Iron-Siderophores_B12_Hemin"/>
    <property type="match status" value="1"/>
</dbReference>
<dbReference type="PROSITE" id="PS50893">
    <property type="entry name" value="ABC_TRANSPORTER_2"/>
    <property type="match status" value="1"/>
</dbReference>
<dbReference type="PROSITE" id="PS00211">
    <property type="entry name" value="ABC_TRANSPORTER_1"/>
    <property type="match status" value="1"/>
</dbReference>
<keyword evidence="5" id="KW-0547">Nucleotide-binding</keyword>
<evidence type="ECO:0000313" key="11">
    <source>
        <dbReference type="EMBL" id="MFC5652696.1"/>
    </source>
</evidence>
<feature type="domain" description="ABC transporter" evidence="10">
    <location>
        <begin position="4"/>
        <end position="240"/>
    </location>
</feature>
<evidence type="ECO:0000256" key="7">
    <source>
        <dbReference type="ARBA" id="ARBA00023004"/>
    </source>
</evidence>
<keyword evidence="4" id="KW-0410">Iron transport</keyword>
<keyword evidence="6 11" id="KW-0067">ATP-binding</keyword>
<evidence type="ECO:0000256" key="2">
    <source>
        <dbReference type="ARBA" id="ARBA00022448"/>
    </source>
</evidence>
<evidence type="ECO:0000256" key="4">
    <source>
        <dbReference type="ARBA" id="ARBA00022496"/>
    </source>
</evidence>